<dbReference type="InterPro" id="IPR002372">
    <property type="entry name" value="PQQ_rpt_dom"/>
</dbReference>
<proteinExistence type="predicted"/>
<dbReference type="InterPro" id="IPR018391">
    <property type="entry name" value="PQQ_b-propeller_rpt"/>
</dbReference>
<dbReference type="InterPro" id="IPR011047">
    <property type="entry name" value="Quinoprotein_ADH-like_sf"/>
</dbReference>
<evidence type="ECO:0000259" key="2">
    <source>
        <dbReference type="Pfam" id="PF13360"/>
    </source>
</evidence>
<dbReference type="SUPFAM" id="SSF50998">
    <property type="entry name" value="Quinoprotein alcohol dehydrogenase-like"/>
    <property type="match status" value="1"/>
</dbReference>
<dbReference type="STRING" id="1891926.Fuma_04974"/>
<dbReference type="Pfam" id="PF13360">
    <property type="entry name" value="PQQ_2"/>
    <property type="match status" value="1"/>
</dbReference>
<dbReference type="InterPro" id="IPR015943">
    <property type="entry name" value="WD40/YVTN_repeat-like_dom_sf"/>
</dbReference>
<dbReference type="Gene3D" id="2.40.10.480">
    <property type="match status" value="1"/>
</dbReference>
<dbReference type="Proteomes" id="UP000187735">
    <property type="component" value="Chromosome"/>
</dbReference>
<evidence type="ECO:0000256" key="1">
    <source>
        <dbReference type="SAM" id="SignalP"/>
    </source>
</evidence>
<evidence type="ECO:0000313" key="3">
    <source>
        <dbReference type="EMBL" id="APZ95318.1"/>
    </source>
</evidence>
<name>A0A1P8WMP4_9PLAN</name>
<keyword evidence="1" id="KW-0732">Signal</keyword>
<organism evidence="3 4">
    <name type="scientific">Fuerstiella marisgermanici</name>
    <dbReference type="NCBI Taxonomy" id="1891926"/>
    <lineage>
        <taxon>Bacteria</taxon>
        <taxon>Pseudomonadati</taxon>
        <taxon>Planctomycetota</taxon>
        <taxon>Planctomycetia</taxon>
        <taxon>Planctomycetales</taxon>
        <taxon>Planctomycetaceae</taxon>
        <taxon>Fuerstiella</taxon>
    </lineage>
</organism>
<keyword evidence="4" id="KW-1185">Reference proteome</keyword>
<dbReference type="EMBL" id="CP017641">
    <property type="protein sequence ID" value="APZ95318.1"/>
    <property type="molecule type" value="Genomic_DNA"/>
</dbReference>
<dbReference type="SMART" id="SM00564">
    <property type="entry name" value="PQQ"/>
    <property type="match status" value="4"/>
</dbReference>
<dbReference type="KEGG" id="fmr:Fuma_04974"/>
<sequence precursor="true">MMTRCATICLAVTISSLCFADNWGSWRGPTSNGISTETGVPTEWSADKNLAWKVPLPGPAGATPVVWGDRIFLTTIDGEQLLLLCIGTNGKELWRHEVGKGNKDVRGDEGNSASPSPITDGKHVWTFMSTGHLECVTVDGKSVWKVNLQDRFGEFDIAFGMSATPVLHNGRLFVQLIHGDGKPDTQEAMVAAIDATNGETIWKTDRVTAAAKENEHSYASPMLYDFGGLTYLITHGADYTVAYSLEDGKEIWRLGGLNPHEDPKRDYHPTLRFVASPAAAEGIVVCPTAKNGPVFAVRADAKGDITNDKNAIRWVRDKNTPDVPSPLILDDLVYLCRENGMLLVLDRETGEEVYMERTHNNRHRASPVYADGHIYLTARDGKITVVKTGRKFEIVAQNETGEAMSASPVIANGTIYLRTFDSLWAIRKP</sequence>
<feature type="signal peptide" evidence="1">
    <location>
        <begin position="1"/>
        <end position="20"/>
    </location>
</feature>
<protein>
    <submittedName>
        <fullName evidence="3">Outer membrane biogenesis protein</fullName>
    </submittedName>
</protein>
<reference evidence="3 4" key="1">
    <citation type="journal article" date="2016" name="Front. Microbiol.">
        <title>Fuerstia marisgermanicae gen. nov., sp. nov., an Unusual Member of the Phylum Planctomycetes from the German Wadden Sea.</title>
        <authorList>
            <person name="Kohn T."/>
            <person name="Heuer A."/>
            <person name="Jogler M."/>
            <person name="Vollmers J."/>
            <person name="Boedeker C."/>
            <person name="Bunk B."/>
            <person name="Rast P."/>
            <person name="Borchert D."/>
            <person name="Glockner I."/>
            <person name="Freese H.M."/>
            <person name="Klenk H.P."/>
            <person name="Overmann J."/>
            <person name="Kaster A.K."/>
            <person name="Rohde M."/>
            <person name="Wiegand S."/>
            <person name="Jogler C."/>
        </authorList>
    </citation>
    <scope>NUCLEOTIDE SEQUENCE [LARGE SCALE GENOMIC DNA]</scope>
    <source>
        <strain evidence="3 4">NH11</strain>
    </source>
</reference>
<accession>A0A1P8WMP4</accession>
<evidence type="ECO:0000313" key="4">
    <source>
        <dbReference type="Proteomes" id="UP000187735"/>
    </source>
</evidence>
<dbReference type="PANTHER" id="PTHR34512">
    <property type="entry name" value="CELL SURFACE PROTEIN"/>
    <property type="match status" value="1"/>
</dbReference>
<feature type="domain" description="Pyrrolo-quinoline quinone repeat" evidence="2">
    <location>
        <begin position="88"/>
        <end position="353"/>
    </location>
</feature>
<gene>
    <name evidence="3" type="ORF">Fuma_04974</name>
</gene>
<dbReference type="AlphaFoldDB" id="A0A1P8WMP4"/>
<dbReference type="Gene3D" id="2.130.10.10">
    <property type="entry name" value="YVTN repeat-like/Quinoprotein amine dehydrogenase"/>
    <property type="match status" value="1"/>
</dbReference>
<feature type="chain" id="PRO_5013383612" evidence="1">
    <location>
        <begin position="21"/>
        <end position="429"/>
    </location>
</feature>
<dbReference type="PANTHER" id="PTHR34512:SF30">
    <property type="entry name" value="OUTER MEMBRANE PROTEIN ASSEMBLY FACTOR BAMB"/>
    <property type="match status" value="1"/>
</dbReference>
<dbReference type="OrthoDB" id="244732at2"/>
<dbReference type="RefSeq" id="WP_099091826.1">
    <property type="nucleotide sequence ID" value="NZ_CP017641.1"/>
</dbReference>